<evidence type="ECO:0000313" key="1">
    <source>
        <dbReference type="EMBL" id="TWU51484.1"/>
    </source>
</evidence>
<evidence type="ECO:0000313" key="2">
    <source>
        <dbReference type="Proteomes" id="UP000317977"/>
    </source>
</evidence>
<keyword evidence="2" id="KW-1185">Reference proteome</keyword>
<comment type="caution">
    <text evidence="1">The sequence shown here is derived from an EMBL/GenBank/DDBJ whole genome shotgun (WGS) entry which is preliminary data.</text>
</comment>
<organism evidence="1 2">
    <name type="scientific">Rubripirellula reticaptiva</name>
    <dbReference type="NCBI Taxonomy" id="2528013"/>
    <lineage>
        <taxon>Bacteria</taxon>
        <taxon>Pseudomonadati</taxon>
        <taxon>Planctomycetota</taxon>
        <taxon>Planctomycetia</taxon>
        <taxon>Pirellulales</taxon>
        <taxon>Pirellulaceae</taxon>
        <taxon>Rubripirellula</taxon>
    </lineage>
</organism>
<sequence>MQESASKSIPITIGFTELEGKTLSAEKSASTTSVQSLVIWRVRLVSCDGMRQGREWSAEFFTSKESAERRLQESIDESDRRNPKYLFESQQEDVDGLRGNCNWQFGEMLVMDAVEAK</sequence>
<accession>A0A5C6ESZ1</accession>
<dbReference type="EMBL" id="SJPX01000003">
    <property type="protein sequence ID" value="TWU51484.1"/>
    <property type="molecule type" value="Genomic_DNA"/>
</dbReference>
<proteinExistence type="predicted"/>
<dbReference type="Proteomes" id="UP000317977">
    <property type="component" value="Unassembled WGS sequence"/>
</dbReference>
<gene>
    <name evidence="1" type="ORF">Poly59_30760</name>
</gene>
<name>A0A5C6ESZ1_9BACT</name>
<reference evidence="1 2" key="1">
    <citation type="submission" date="2019-02" db="EMBL/GenBank/DDBJ databases">
        <title>Deep-cultivation of Planctomycetes and their phenomic and genomic characterization uncovers novel biology.</title>
        <authorList>
            <person name="Wiegand S."/>
            <person name="Jogler M."/>
            <person name="Boedeker C."/>
            <person name="Pinto D."/>
            <person name="Vollmers J."/>
            <person name="Rivas-Marin E."/>
            <person name="Kohn T."/>
            <person name="Peeters S.H."/>
            <person name="Heuer A."/>
            <person name="Rast P."/>
            <person name="Oberbeckmann S."/>
            <person name="Bunk B."/>
            <person name="Jeske O."/>
            <person name="Meyerdierks A."/>
            <person name="Storesund J.E."/>
            <person name="Kallscheuer N."/>
            <person name="Luecker S."/>
            <person name="Lage O.M."/>
            <person name="Pohl T."/>
            <person name="Merkel B.J."/>
            <person name="Hornburger P."/>
            <person name="Mueller R.-W."/>
            <person name="Bruemmer F."/>
            <person name="Labrenz M."/>
            <person name="Spormann A.M."/>
            <person name="Op Den Camp H."/>
            <person name="Overmann J."/>
            <person name="Amann R."/>
            <person name="Jetten M.S.M."/>
            <person name="Mascher T."/>
            <person name="Medema M.H."/>
            <person name="Devos D.P."/>
            <person name="Kaster A.-K."/>
            <person name="Ovreas L."/>
            <person name="Rohde M."/>
            <person name="Galperin M.Y."/>
            <person name="Jogler C."/>
        </authorList>
    </citation>
    <scope>NUCLEOTIDE SEQUENCE [LARGE SCALE GENOMIC DNA]</scope>
    <source>
        <strain evidence="1 2">Poly59</strain>
    </source>
</reference>
<dbReference type="AlphaFoldDB" id="A0A5C6ESZ1"/>
<protein>
    <submittedName>
        <fullName evidence="1">Uncharacterized protein</fullName>
    </submittedName>
</protein>